<dbReference type="AlphaFoldDB" id="A0A414JA51"/>
<feature type="transmembrane region" description="Helical" evidence="6">
    <location>
        <begin position="138"/>
        <end position="157"/>
    </location>
</feature>
<feature type="transmembrane region" description="Helical" evidence="6">
    <location>
        <begin position="93"/>
        <end position="126"/>
    </location>
</feature>
<dbReference type="Proteomes" id="UP000283745">
    <property type="component" value="Unassembled WGS sequence"/>
</dbReference>
<evidence type="ECO:0000256" key="1">
    <source>
        <dbReference type="ARBA" id="ARBA00004651"/>
    </source>
</evidence>
<dbReference type="InterPro" id="IPR001851">
    <property type="entry name" value="ABC_transp_permease"/>
</dbReference>
<feature type="transmembrane region" description="Helical" evidence="6">
    <location>
        <begin position="239"/>
        <end position="259"/>
    </location>
</feature>
<dbReference type="GO" id="GO:0022857">
    <property type="term" value="F:transmembrane transporter activity"/>
    <property type="evidence" value="ECO:0007669"/>
    <property type="project" value="InterPro"/>
</dbReference>
<dbReference type="EMBL" id="QSKF01000002">
    <property type="protein sequence ID" value="RHE41396.1"/>
    <property type="molecule type" value="Genomic_DNA"/>
</dbReference>
<keyword evidence="5 6" id="KW-0472">Membrane</keyword>
<dbReference type="CDD" id="cd06579">
    <property type="entry name" value="TM_PBP1_transp_AraH_like"/>
    <property type="match status" value="1"/>
</dbReference>
<keyword evidence="2" id="KW-1003">Cell membrane</keyword>
<evidence type="ECO:0000256" key="5">
    <source>
        <dbReference type="ARBA" id="ARBA00023136"/>
    </source>
</evidence>
<gene>
    <name evidence="7" type="ORF">DW740_03575</name>
</gene>
<accession>A0A414JA51</accession>
<feature type="transmembrane region" description="Helical" evidence="6">
    <location>
        <begin position="186"/>
        <end position="208"/>
    </location>
</feature>
<keyword evidence="4 6" id="KW-1133">Transmembrane helix</keyword>
<organism evidence="7 8">
    <name type="scientific">Blautia obeum</name>
    <dbReference type="NCBI Taxonomy" id="40520"/>
    <lineage>
        <taxon>Bacteria</taxon>
        <taxon>Bacillati</taxon>
        <taxon>Bacillota</taxon>
        <taxon>Clostridia</taxon>
        <taxon>Lachnospirales</taxon>
        <taxon>Lachnospiraceae</taxon>
        <taxon>Blautia</taxon>
    </lineage>
</organism>
<proteinExistence type="predicted"/>
<evidence type="ECO:0000313" key="8">
    <source>
        <dbReference type="Proteomes" id="UP000283745"/>
    </source>
</evidence>
<dbReference type="RefSeq" id="WP_118050121.1">
    <property type="nucleotide sequence ID" value="NZ_CABJFK010000002.1"/>
</dbReference>
<reference evidence="7 8" key="1">
    <citation type="submission" date="2018-08" db="EMBL/GenBank/DDBJ databases">
        <title>A genome reference for cultivated species of the human gut microbiota.</title>
        <authorList>
            <person name="Zou Y."/>
            <person name="Xue W."/>
            <person name="Luo G."/>
        </authorList>
    </citation>
    <scope>NUCLEOTIDE SEQUENCE [LARGE SCALE GENOMIC DNA]</scope>
    <source>
        <strain evidence="7 8">AM28-23</strain>
    </source>
</reference>
<evidence type="ECO:0000313" key="7">
    <source>
        <dbReference type="EMBL" id="RHE41396.1"/>
    </source>
</evidence>
<feature type="transmembrane region" description="Helical" evidence="6">
    <location>
        <begin position="61"/>
        <end position="81"/>
    </location>
</feature>
<name>A0A414JA51_9FIRM</name>
<dbReference type="Pfam" id="PF02653">
    <property type="entry name" value="BPD_transp_2"/>
    <property type="match status" value="1"/>
</dbReference>
<evidence type="ECO:0000256" key="3">
    <source>
        <dbReference type="ARBA" id="ARBA00022692"/>
    </source>
</evidence>
<dbReference type="GO" id="GO:0005886">
    <property type="term" value="C:plasma membrane"/>
    <property type="evidence" value="ECO:0007669"/>
    <property type="project" value="UniProtKB-SubCell"/>
</dbReference>
<feature type="transmembrane region" description="Helical" evidence="6">
    <location>
        <begin position="322"/>
        <end position="339"/>
    </location>
</feature>
<comment type="subcellular location">
    <subcellularLocation>
        <location evidence="1">Cell membrane</location>
        <topology evidence="1">Multi-pass membrane protein</topology>
    </subcellularLocation>
</comment>
<evidence type="ECO:0000256" key="4">
    <source>
        <dbReference type="ARBA" id="ARBA00022989"/>
    </source>
</evidence>
<evidence type="ECO:0000256" key="2">
    <source>
        <dbReference type="ARBA" id="ARBA00022475"/>
    </source>
</evidence>
<protein>
    <submittedName>
        <fullName evidence="7">ABC transporter permease</fullName>
    </submittedName>
</protein>
<evidence type="ECO:0000256" key="6">
    <source>
        <dbReference type="SAM" id="Phobius"/>
    </source>
</evidence>
<keyword evidence="3 6" id="KW-0812">Transmembrane</keyword>
<comment type="caution">
    <text evidence="7">The sequence shown here is derived from an EMBL/GenBank/DDBJ whole genome shotgun (WGS) entry which is preliminary data.</text>
</comment>
<feature type="transmembrane region" description="Helical" evidence="6">
    <location>
        <begin position="32"/>
        <end position="49"/>
    </location>
</feature>
<sequence length="346" mass="37337">MSEVNKNGNTTASKVDTRKTEINKFSLLFNRLGIWIIVVGLMILGMIISKGQFFSKSNIQSVLEAVALVGMVCAGLFYVTYSGNMTDMSVPITMAFGGVIAVQCINFGFVGAIIMGLLAGALIGLINGFMIGKMRANAIIWTLAVNLLISGVIRVVWQGKMLYAEDIAKESMQASAERFYSISRTYIGGVISLMAIVMLIMFVISWVIHTKTAFGQKLKIIGTNYEVAKFSGINCTKSIIMVYVFNGLCSATAGIFYAALRKCASYENGTGYDFDALTAILLGGVSLNGGKGTIIGTFGGVLAYGMLNNILSWVGLGTYEKYLVQGIVFLFIVWLNTNSNRKLGKA</sequence>
<dbReference type="PANTHER" id="PTHR32196">
    <property type="entry name" value="ABC TRANSPORTER PERMEASE PROTEIN YPHD-RELATED-RELATED"/>
    <property type="match status" value="1"/>
</dbReference>